<organism evidence="2 3">
    <name type="scientific">Hydnomerulius pinastri MD-312</name>
    <dbReference type="NCBI Taxonomy" id="994086"/>
    <lineage>
        <taxon>Eukaryota</taxon>
        <taxon>Fungi</taxon>
        <taxon>Dikarya</taxon>
        <taxon>Basidiomycota</taxon>
        <taxon>Agaricomycotina</taxon>
        <taxon>Agaricomycetes</taxon>
        <taxon>Agaricomycetidae</taxon>
        <taxon>Boletales</taxon>
        <taxon>Boletales incertae sedis</taxon>
        <taxon>Leucogyrophana</taxon>
    </lineage>
</organism>
<accession>A0A0C9UZ13</accession>
<evidence type="ECO:0000313" key="3">
    <source>
        <dbReference type="Proteomes" id="UP000053820"/>
    </source>
</evidence>
<sequence>MPYFEDLPCENNSLTKETCIENLQLSQQVDHAFFSNLPAPVVLFLVSTPTPPPSQEAGTLFFARNFEEPFSRGEQQNPDIMHGPPASVPPSAPRMDLSGQRGDHAFLSDIPASVVPSTASTPRCHRPRKLVHRSS</sequence>
<name>A0A0C9UZ13_9AGAM</name>
<dbReference type="EMBL" id="KN839962">
    <property type="protein sequence ID" value="KIJ58259.1"/>
    <property type="molecule type" value="Genomic_DNA"/>
</dbReference>
<reference evidence="2 3" key="1">
    <citation type="submission" date="2014-04" db="EMBL/GenBank/DDBJ databases">
        <title>Evolutionary Origins and Diversification of the Mycorrhizal Mutualists.</title>
        <authorList>
            <consortium name="DOE Joint Genome Institute"/>
            <consortium name="Mycorrhizal Genomics Consortium"/>
            <person name="Kohler A."/>
            <person name="Kuo A."/>
            <person name="Nagy L.G."/>
            <person name="Floudas D."/>
            <person name="Copeland A."/>
            <person name="Barry K.W."/>
            <person name="Cichocki N."/>
            <person name="Veneault-Fourrey C."/>
            <person name="LaButti K."/>
            <person name="Lindquist E.A."/>
            <person name="Lipzen A."/>
            <person name="Lundell T."/>
            <person name="Morin E."/>
            <person name="Murat C."/>
            <person name="Riley R."/>
            <person name="Ohm R."/>
            <person name="Sun H."/>
            <person name="Tunlid A."/>
            <person name="Henrissat B."/>
            <person name="Grigoriev I.V."/>
            <person name="Hibbett D.S."/>
            <person name="Martin F."/>
        </authorList>
    </citation>
    <scope>NUCLEOTIDE SEQUENCE [LARGE SCALE GENOMIC DNA]</scope>
    <source>
        <strain evidence="2 3">MD-312</strain>
    </source>
</reference>
<dbReference type="Proteomes" id="UP000053820">
    <property type="component" value="Unassembled WGS sequence"/>
</dbReference>
<gene>
    <name evidence="2" type="ORF">HYDPIDRAFT_34354</name>
</gene>
<dbReference type="HOGENOM" id="CLU_1886033_0_0_1"/>
<feature type="region of interest" description="Disordered" evidence="1">
    <location>
        <begin position="71"/>
        <end position="135"/>
    </location>
</feature>
<evidence type="ECO:0000313" key="2">
    <source>
        <dbReference type="EMBL" id="KIJ58259.1"/>
    </source>
</evidence>
<protein>
    <submittedName>
        <fullName evidence="2">Uncharacterized protein</fullName>
    </submittedName>
</protein>
<keyword evidence="3" id="KW-1185">Reference proteome</keyword>
<feature type="compositionally biased region" description="Basic residues" evidence="1">
    <location>
        <begin position="123"/>
        <end position="135"/>
    </location>
</feature>
<dbReference type="AlphaFoldDB" id="A0A0C9UZ13"/>
<proteinExistence type="predicted"/>
<evidence type="ECO:0000256" key="1">
    <source>
        <dbReference type="SAM" id="MobiDB-lite"/>
    </source>
</evidence>